<gene>
    <name evidence="1" type="ORF">DLAC_08415</name>
</gene>
<dbReference type="Proteomes" id="UP000076078">
    <property type="component" value="Unassembled WGS sequence"/>
</dbReference>
<dbReference type="FunCoup" id="A0A151ZBY1">
    <property type="interactions" value="15"/>
</dbReference>
<sequence length="579" mass="68145">MNNNSIEFPKILFIKIFEYLQYNYESIDINKYKIYKLIRVLNRDYRDNIAPKFKYKYIVRDKKELESLLSIDISDLSMVDLTIYMSNDFKELYKRNQHVLQPLIKQYHSSLAQGIQNDFRKSTSLHFVRTHYQSTIPFLYPKDTIDTLHITFSKIADLVVIYKILKYYKILNSLKLGSLLNLVWIDVNGLQCISKLPNLTFLHLHSSHVIESELIYLISNSHTITSMVLENIGLNNEDSEPVSTVDSLFDTLSTSKYLTDFTFHNQMKGVPMVKLSFRSLVNMLNTNSILKRLTISFFSMPFEENLYICNNTLEYLTTNLISMETPTSRFARATFEFYWNVPSNLKRLNYFEQGLLDEFGNRYNHFQLQTLNYALEAPKYKKWAYLRQLLEFTKNSLQNLRLLCNTSLRIEYDYPKLFKIISNYRSIVNLELFIDVPSEDALNLIQMNIPNIKTLYLKVKSHNTTFLNSLGDVLKFNNSIENLQICDNEQYKPVFEFIQSLIPLINHQSLTSLTIIAVYNLSSHTVSEIDQLYDEFEKNLKLNLHHLKKLKLIDVPESSLHPQYQKFVTLLNKLFLNNP</sequence>
<dbReference type="AlphaFoldDB" id="A0A151ZBY1"/>
<evidence type="ECO:0000313" key="1">
    <source>
        <dbReference type="EMBL" id="KYQ91448.1"/>
    </source>
</evidence>
<organism evidence="1 2">
    <name type="scientific">Tieghemostelium lacteum</name>
    <name type="common">Slime mold</name>
    <name type="synonym">Dictyostelium lacteum</name>
    <dbReference type="NCBI Taxonomy" id="361077"/>
    <lineage>
        <taxon>Eukaryota</taxon>
        <taxon>Amoebozoa</taxon>
        <taxon>Evosea</taxon>
        <taxon>Eumycetozoa</taxon>
        <taxon>Dictyostelia</taxon>
        <taxon>Dictyosteliales</taxon>
        <taxon>Raperosteliaceae</taxon>
        <taxon>Tieghemostelium</taxon>
    </lineage>
</organism>
<keyword evidence="2" id="KW-1185">Reference proteome</keyword>
<proteinExistence type="predicted"/>
<evidence type="ECO:0000313" key="2">
    <source>
        <dbReference type="Proteomes" id="UP000076078"/>
    </source>
</evidence>
<comment type="caution">
    <text evidence="1">The sequence shown here is derived from an EMBL/GenBank/DDBJ whole genome shotgun (WGS) entry which is preliminary data.</text>
</comment>
<evidence type="ECO:0008006" key="3">
    <source>
        <dbReference type="Google" id="ProtNLM"/>
    </source>
</evidence>
<accession>A0A151ZBY1</accession>
<dbReference type="InParanoid" id="A0A151ZBY1"/>
<protein>
    <recommendedName>
        <fullName evidence="3">F-box domain-containing protein</fullName>
    </recommendedName>
</protein>
<dbReference type="EMBL" id="LODT01000035">
    <property type="protein sequence ID" value="KYQ91448.1"/>
    <property type="molecule type" value="Genomic_DNA"/>
</dbReference>
<reference evidence="1 2" key="1">
    <citation type="submission" date="2015-12" db="EMBL/GenBank/DDBJ databases">
        <title>Dictyostelia acquired genes for synthesis and detection of signals that induce cell-type specialization by lateral gene transfer from prokaryotes.</title>
        <authorList>
            <person name="Gloeckner G."/>
            <person name="Schaap P."/>
        </authorList>
    </citation>
    <scope>NUCLEOTIDE SEQUENCE [LARGE SCALE GENOMIC DNA]</scope>
    <source>
        <strain evidence="1 2">TK</strain>
    </source>
</reference>
<name>A0A151ZBY1_TIELA</name>